<gene>
    <name evidence="1" type="ORF">BXY82_0346</name>
</gene>
<accession>A0A4R7Q5V2</accession>
<dbReference type="RefSeq" id="WP_133756448.1">
    <property type="nucleotide sequence ID" value="NZ_SOBW01000007.1"/>
</dbReference>
<dbReference type="InterPro" id="IPR020568">
    <property type="entry name" value="Ribosomal_Su5_D2-typ_SF"/>
</dbReference>
<name>A0A4R7Q5V2_9FLAO</name>
<keyword evidence="1" id="KW-0418">Kinase</keyword>
<comment type="caution">
    <text evidence="1">The sequence shown here is derived from an EMBL/GenBank/DDBJ whole genome shotgun (WGS) entry which is preliminary data.</text>
</comment>
<dbReference type="SUPFAM" id="SSF54211">
    <property type="entry name" value="Ribosomal protein S5 domain 2-like"/>
    <property type="match status" value="1"/>
</dbReference>
<proteinExistence type="predicted"/>
<evidence type="ECO:0000313" key="1">
    <source>
        <dbReference type="EMBL" id="TDU42943.1"/>
    </source>
</evidence>
<dbReference type="NCBIfam" id="NF040656">
    <property type="entry name" value="GHMP_GYDIA"/>
    <property type="match status" value="1"/>
</dbReference>
<evidence type="ECO:0000313" key="2">
    <source>
        <dbReference type="Proteomes" id="UP000294689"/>
    </source>
</evidence>
<dbReference type="InterPro" id="IPR047765">
    <property type="entry name" value="GHMP_GYDIA-like"/>
</dbReference>
<keyword evidence="2" id="KW-1185">Reference proteome</keyword>
<sequence length="306" mass="34278">MNPTNKTFYSNGKLLITGEYLILDGAMALAIPTKYGQSLSVAPLDQNLLEWESFDHEGKLWFKATVALSPELKVIKTNDVVISERLFQILNTLKKHNPKLLDGDMGVKISTNADFPKNWGLGTSSTLINNMAQWANIDAYRLLAETFGGSGYDIACAKHNMPLTYQLEDDGRTIIERDFNPQFKDQLYFVFLNKKQNSRDGIASYQKAKSDIAGAISEVSAITNDMLSCTNLETFQFLMATHENIISKIIQQHPIKELLFKDFKGSIKSLGAWGGDFVMVASESNPEVYFKSKGFDTVIPYTEMIL</sequence>
<protein>
    <submittedName>
        <fullName evidence="1">Mevalonate kinase</fullName>
    </submittedName>
</protein>
<dbReference type="GO" id="GO:0016301">
    <property type="term" value="F:kinase activity"/>
    <property type="evidence" value="ECO:0007669"/>
    <property type="project" value="UniProtKB-KW"/>
</dbReference>
<reference evidence="1 2" key="1">
    <citation type="submission" date="2019-03" db="EMBL/GenBank/DDBJ databases">
        <title>Genomic Encyclopedia of Archaeal and Bacterial Type Strains, Phase II (KMG-II): from individual species to whole genera.</title>
        <authorList>
            <person name="Goeker M."/>
        </authorList>
    </citation>
    <scope>NUCLEOTIDE SEQUENCE [LARGE SCALE GENOMIC DNA]</scope>
    <source>
        <strain evidence="1 2">DSM 28135</strain>
    </source>
</reference>
<dbReference type="AlphaFoldDB" id="A0A4R7Q5V2"/>
<dbReference type="Proteomes" id="UP000294689">
    <property type="component" value="Unassembled WGS sequence"/>
</dbReference>
<dbReference type="EMBL" id="SOBW01000007">
    <property type="protein sequence ID" value="TDU42943.1"/>
    <property type="molecule type" value="Genomic_DNA"/>
</dbReference>
<dbReference type="InterPro" id="IPR014721">
    <property type="entry name" value="Ribsml_uS5_D2-typ_fold_subgr"/>
</dbReference>
<keyword evidence="1" id="KW-0808">Transferase</keyword>
<dbReference type="Gene3D" id="3.30.230.10">
    <property type="match status" value="1"/>
</dbReference>
<dbReference type="OrthoDB" id="5288719at2"/>
<organism evidence="1 2">
    <name type="scientific">Gelidibacter sediminis</name>
    <dbReference type="NCBI Taxonomy" id="1608710"/>
    <lineage>
        <taxon>Bacteria</taxon>
        <taxon>Pseudomonadati</taxon>
        <taxon>Bacteroidota</taxon>
        <taxon>Flavobacteriia</taxon>
        <taxon>Flavobacteriales</taxon>
        <taxon>Flavobacteriaceae</taxon>
        <taxon>Gelidibacter</taxon>
    </lineage>
</organism>